<accession>A0A1M7Z5W4</accession>
<dbReference type="Gene3D" id="2.40.50.100">
    <property type="match status" value="1"/>
</dbReference>
<keyword evidence="3 9" id="KW-0813">Transport</keyword>
<dbReference type="Gene3D" id="2.40.30.170">
    <property type="match status" value="1"/>
</dbReference>
<name>A0A1M7Z5W4_9HYPH</name>
<dbReference type="PRINTS" id="PR01490">
    <property type="entry name" value="RTXTOXIND"/>
</dbReference>
<dbReference type="EMBL" id="FRXO01000001">
    <property type="protein sequence ID" value="SHO60338.1"/>
    <property type="molecule type" value="Genomic_DNA"/>
</dbReference>
<evidence type="ECO:0000256" key="10">
    <source>
        <dbReference type="SAM" id="Coils"/>
    </source>
</evidence>
<dbReference type="RefSeq" id="WP_084563758.1">
    <property type="nucleotide sequence ID" value="NZ_FRXO01000001.1"/>
</dbReference>
<evidence type="ECO:0000259" key="13">
    <source>
        <dbReference type="Pfam" id="PF26002"/>
    </source>
</evidence>
<evidence type="ECO:0000256" key="5">
    <source>
        <dbReference type="ARBA" id="ARBA00022519"/>
    </source>
</evidence>
<comment type="similarity">
    <text evidence="2 9">Belongs to the membrane fusion protein (MFP) (TC 8.A.1) family.</text>
</comment>
<organism evidence="14 15">
    <name type="scientific">Pseudoxanthobacter soli DSM 19599</name>
    <dbReference type="NCBI Taxonomy" id="1123029"/>
    <lineage>
        <taxon>Bacteria</taxon>
        <taxon>Pseudomonadati</taxon>
        <taxon>Pseudomonadota</taxon>
        <taxon>Alphaproteobacteria</taxon>
        <taxon>Hyphomicrobiales</taxon>
        <taxon>Segnochrobactraceae</taxon>
        <taxon>Pseudoxanthobacter</taxon>
    </lineage>
</organism>
<dbReference type="GO" id="GO:0005886">
    <property type="term" value="C:plasma membrane"/>
    <property type="evidence" value="ECO:0007669"/>
    <property type="project" value="UniProtKB-SubCell"/>
</dbReference>
<dbReference type="InterPro" id="IPR058982">
    <property type="entry name" value="Beta-barrel_AprE"/>
</dbReference>
<dbReference type="InterPro" id="IPR010129">
    <property type="entry name" value="T1SS_HlyD"/>
</dbReference>
<dbReference type="PANTHER" id="PTHR30386">
    <property type="entry name" value="MEMBRANE FUSION SUBUNIT OF EMRAB-TOLC MULTIDRUG EFFLUX PUMP"/>
    <property type="match status" value="1"/>
</dbReference>
<keyword evidence="4 9" id="KW-1003">Cell membrane</keyword>
<evidence type="ECO:0000256" key="6">
    <source>
        <dbReference type="ARBA" id="ARBA00022692"/>
    </source>
</evidence>
<evidence type="ECO:0000259" key="12">
    <source>
        <dbReference type="Pfam" id="PF25994"/>
    </source>
</evidence>
<dbReference type="AlphaFoldDB" id="A0A1M7Z5W4"/>
<dbReference type="NCBIfam" id="TIGR01843">
    <property type="entry name" value="type_I_hlyD"/>
    <property type="match status" value="1"/>
</dbReference>
<proteinExistence type="inferred from homology"/>
<dbReference type="OrthoDB" id="9810980at2"/>
<evidence type="ECO:0000256" key="4">
    <source>
        <dbReference type="ARBA" id="ARBA00022475"/>
    </source>
</evidence>
<keyword evidence="5 9" id="KW-0997">Cell inner membrane</keyword>
<feature type="coiled-coil region" evidence="10">
    <location>
        <begin position="276"/>
        <end position="317"/>
    </location>
</feature>
<keyword evidence="10" id="KW-0175">Coiled coil</keyword>
<keyword evidence="7" id="KW-1133">Transmembrane helix</keyword>
<feature type="compositionally biased region" description="Low complexity" evidence="11">
    <location>
        <begin position="17"/>
        <end position="45"/>
    </location>
</feature>
<comment type="subcellular location">
    <subcellularLocation>
        <location evidence="1 9">Cell inner membrane</location>
        <topology evidence="1 9">Single-pass membrane protein</topology>
    </subcellularLocation>
</comment>
<evidence type="ECO:0000256" key="1">
    <source>
        <dbReference type="ARBA" id="ARBA00004377"/>
    </source>
</evidence>
<dbReference type="Pfam" id="PF26002">
    <property type="entry name" value="Beta-barrel_AprE"/>
    <property type="match status" value="1"/>
</dbReference>
<evidence type="ECO:0000313" key="15">
    <source>
        <dbReference type="Proteomes" id="UP000186406"/>
    </source>
</evidence>
<sequence>MSGPQNDATKDDATKGTRPAPEAANAGAAASTEATRDAAATSADEAGVDREASSDSATQSPVRGFAAVIAATRRGSASARGLVAHFGPRLPQRGGSGGREPALYDGPLRFGLWVCAIVVFGFGGWSAFASISGAVVAAGVVATEGQSRAVQHLDGGIIDEILVKDGQAVEAGDVLVRLDATDLRTQLAIIENRLYEALARKARLEAERDDAPKMMRPAMLDAMVASDRRWKSLMATAGSDPKLASALTSHARSDVPADATLETGAEIADRVFSGQVRLFEARRDTLKAQVDRLEASIAQSQEQIKGISSQRASQERQRDLILKELEGSRALYEKGLMPLPRVLALERQEAELEGNIAGHGSEIAAVEQSIGELQLQILELKRDAREKQLTELREAESNVQDLTEQRVAAIDKLDRIDIRAPVSGTVNNLAFHTIGGVVKPADVVMNIVPDKEAMIVEARVEPTFVDQLHAGQAARIRLSAFDQRTTPEIDGALLTISADRLTDPVNGQPYYAVKVSIPESELARLDGKRLMPGMPAEVFVVSADRTPLSYLTKPLTDQLARSMREE</sequence>
<evidence type="ECO:0000256" key="3">
    <source>
        <dbReference type="ARBA" id="ARBA00022448"/>
    </source>
</evidence>
<evidence type="ECO:0000313" key="14">
    <source>
        <dbReference type="EMBL" id="SHO60338.1"/>
    </source>
</evidence>
<feature type="domain" description="AprE-like long alpha-helical hairpin" evidence="12">
    <location>
        <begin position="254"/>
        <end position="411"/>
    </location>
</feature>
<dbReference type="Pfam" id="PF25994">
    <property type="entry name" value="HH_AprE"/>
    <property type="match status" value="1"/>
</dbReference>
<evidence type="ECO:0000256" key="11">
    <source>
        <dbReference type="SAM" id="MobiDB-lite"/>
    </source>
</evidence>
<evidence type="ECO:0000256" key="7">
    <source>
        <dbReference type="ARBA" id="ARBA00022989"/>
    </source>
</evidence>
<feature type="domain" description="AprE-like beta-barrel" evidence="13">
    <location>
        <begin position="454"/>
        <end position="541"/>
    </location>
</feature>
<keyword evidence="6" id="KW-0812">Transmembrane</keyword>
<gene>
    <name evidence="14" type="ORF">SAMN02745172_00259</name>
</gene>
<dbReference type="Proteomes" id="UP000186406">
    <property type="component" value="Unassembled WGS sequence"/>
</dbReference>
<evidence type="ECO:0000256" key="2">
    <source>
        <dbReference type="ARBA" id="ARBA00009477"/>
    </source>
</evidence>
<dbReference type="STRING" id="1123029.SAMN02745172_00259"/>
<feature type="region of interest" description="Disordered" evidence="11">
    <location>
        <begin position="1"/>
        <end position="59"/>
    </location>
</feature>
<evidence type="ECO:0000256" key="8">
    <source>
        <dbReference type="ARBA" id="ARBA00023136"/>
    </source>
</evidence>
<keyword evidence="8" id="KW-0472">Membrane</keyword>
<evidence type="ECO:0000256" key="9">
    <source>
        <dbReference type="RuleBase" id="RU365093"/>
    </source>
</evidence>
<dbReference type="Gene3D" id="1.10.287.1490">
    <property type="match status" value="1"/>
</dbReference>
<dbReference type="InterPro" id="IPR050739">
    <property type="entry name" value="MFP"/>
</dbReference>
<reference evidence="14 15" key="1">
    <citation type="submission" date="2016-12" db="EMBL/GenBank/DDBJ databases">
        <authorList>
            <person name="Song W.-J."/>
            <person name="Kurnit D.M."/>
        </authorList>
    </citation>
    <scope>NUCLEOTIDE SEQUENCE [LARGE SCALE GENOMIC DNA]</scope>
    <source>
        <strain evidence="14 15">DSM 19599</strain>
    </source>
</reference>
<dbReference type="GO" id="GO:0015031">
    <property type="term" value="P:protein transport"/>
    <property type="evidence" value="ECO:0007669"/>
    <property type="project" value="InterPro"/>
</dbReference>
<protein>
    <recommendedName>
        <fullName evidence="9">Membrane fusion protein (MFP) family protein</fullName>
    </recommendedName>
</protein>
<keyword evidence="15" id="KW-1185">Reference proteome</keyword>
<feature type="coiled-coil region" evidence="10">
    <location>
        <begin position="363"/>
        <end position="412"/>
    </location>
</feature>
<dbReference type="PANTHER" id="PTHR30386:SF17">
    <property type="entry name" value="ALKALINE PROTEASE SECRETION PROTEIN APRE"/>
    <property type="match status" value="1"/>
</dbReference>
<dbReference type="InterPro" id="IPR058781">
    <property type="entry name" value="HH_AprE-like"/>
</dbReference>